<protein>
    <submittedName>
        <fullName evidence="1">Uncharacterized protein</fullName>
    </submittedName>
</protein>
<sequence>MTGKWAIDKDMKPCKLCGDVADAFTDATEYFVGATYLPVLYVGKQIVSGCNYMFVCKQILSTEHTDTHVVKMVIYKPVEGKAEILSVEQLFF</sequence>
<accession>A0A612H7F5</accession>
<name>A0A612H7F5_SALET</name>
<evidence type="ECO:0000313" key="1">
    <source>
        <dbReference type="EMBL" id="ECW0107983.1"/>
    </source>
</evidence>
<reference evidence="1" key="1">
    <citation type="submission" date="2019-09" db="EMBL/GenBank/DDBJ databases">
        <authorList>
            <consortium name="GenomeTrakr network: Whole genome sequencing for foodborne pathogen traceback"/>
        </authorList>
    </citation>
    <scope>NUCLEOTIDE SEQUENCE</scope>
    <source>
        <strain evidence="1">AUSMDU00020873</strain>
    </source>
</reference>
<dbReference type="AlphaFoldDB" id="A0A612H7F5"/>
<organism evidence="1">
    <name type="scientific">Salmonella enterica I</name>
    <dbReference type="NCBI Taxonomy" id="59201"/>
    <lineage>
        <taxon>Bacteria</taxon>
        <taxon>Pseudomonadati</taxon>
        <taxon>Pseudomonadota</taxon>
        <taxon>Gammaproteobacteria</taxon>
        <taxon>Enterobacterales</taxon>
        <taxon>Enterobacteriaceae</taxon>
        <taxon>Salmonella</taxon>
    </lineage>
</organism>
<gene>
    <name evidence="1" type="ORF">F3Q63_12355</name>
</gene>
<proteinExistence type="predicted"/>
<comment type="caution">
    <text evidence="1">The sequence shown here is derived from an EMBL/GenBank/DDBJ whole genome shotgun (WGS) entry which is preliminary data.</text>
</comment>
<dbReference type="EMBL" id="AAKVAS010000012">
    <property type="protein sequence ID" value="ECW0107983.1"/>
    <property type="molecule type" value="Genomic_DNA"/>
</dbReference>